<keyword evidence="10" id="KW-1185">Reference proteome</keyword>
<keyword evidence="6 8" id="KW-0648">Protein biosynthesis</keyword>
<evidence type="ECO:0000256" key="3">
    <source>
        <dbReference type="ARBA" id="ARBA00022598"/>
    </source>
</evidence>
<keyword evidence="4 8" id="KW-0547">Nucleotide-binding</keyword>
<protein>
    <recommendedName>
        <fullName evidence="2">tryptophan--tRNA ligase</fullName>
        <ecNumber evidence="2">6.1.1.2</ecNumber>
    </recommendedName>
</protein>
<dbReference type="RefSeq" id="WP_083251707.1">
    <property type="nucleotide sequence ID" value="NZ_FOFP01000005.1"/>
</dbReference>
<dbReference type="Gene3D" id="1.10.240.10">
    <property type="entry name" value="Tyrosyl-Transfer RNA Synthetase"/>
    <property type="match status" value="1"/>
</dbReference>
<dbReference type="PANTHER" id="PTHR43766">
    <property type="entry name" value="TRYPTOPHAN--TRNA LIGASE, MITOCHONDRIAL"/>
    <property type="match status" value="1"/>
</dbReference>
<evidence type="ECO:0000256" key="6">
    <source>
        <dbReference type="ARBA" id="ARBA00022917"/>
    </source>
</evidence>
<dbReference type="PROSITE" id="PS00178">
    <property type="entry name" value="AA_TRNA_LIGASE_I"/>
    <property type="match status" value="1"/>
</dbReference>
<organism evidence="9 10">
    <name type="scientific">Pseudomonas cuatrocienegasensis</name>
    <dbReference type="NCBI Taxonomy" id="543360"/>
    <lineage>
        <taxon>Bacteria</taxon>
        <taxon>Pseudomonadati</taxon>
        <taxon>Pseudomonadota</taxon>
        <taxon>Gammaproteobacteria</taxon>
        <taxon>Pseudomonadales</taxon>
        <taxon>Pseudomonadaceae</taxon>
        <taxon>Pseudomonas</taxon>
    </lineage>
</organism>
<sequence length="392" mass="42687">MSLVDSERRVLSGMRPTGPLHLGHYHGVLKSWTQLQHSYQCFFCIADLHALSVDQQVGARLGDAVLDVALDWLAAGVSPSSATLFVQSQVPEHAELHLLLSMACPLDWLQRLPSCPPNDALTYGRLGYPLLQAADILLYRAGLVPVGGDQLAHVAFARELAQRFNQHYGCEPDFEAKAEAAILKLGKKTGALYRRLRSAYQLEGDDEALNTARALLKEQQTITLGDRERLFGYLEGGARVLLPEPQALIGDTLRLPGLDGLPMSRSADNAIFLSDSPAVVEEKIQRIAVVADATGEAETCRVWQLRQAYAGAVNGEQIESGCRAAGGDCQTCKAALIETINAELAPLQARGAEYRDNPLLVQRILADGAERARSEARDTLVDVRQALGLNYR</sequence>
<dbReference type="InterPro" id="IPR014729">
    <property type="entry name" value="Rossmann-like_a/b/a_fold"/>
</dbReference>
<comment type="similarity">
    <text evidence="1 8">Belongs to the class-I aminoacyl-tRNA synthetase family.</text>
</comment>
<evidence type="ECO:0000313" key="9">
    <source>
        <dbReference type="EMBL" id="SEQ33050.1"/>
    </source>
</evidence>
<evidence type="ECO:0000313" key="10">
    <source>
        <dbReference type="Proteomes" id="UP000198512"/>
    </source>
</evidence>
<name>A0ABY1B9V3_9PSED</name>
<evidence type="ECO:0000256" key="2">
    <source>
        <dbReference type="ARBA" id="ARBA00013161"/>
    </source>
</evidence>
<dbReference type="Gene3D" id="3.40.50.620">
    <property type="entry name" value="HUPs"/>
    <property type="match status" value="2"/>
</dbReference>
<keyword evidence="7 8" id="KW-0030">Aminoacyl-tRNA synthetase</keyword>
<accession>A0ABY1B9V3</accession>
<proteinExistence type="inferred from homology"/>
<dbReference type="InterPro" id="IPR050203">
    <property type="entry name" value="Trp-tRNA_synthetase"/>
</dbReference>
<keyword evidence="5 8" id="KW-0067">ATP-binding</keyword>
<dbReference type="Pfam" id="PF00579">
    <property type="entry name" value="tRNA-synt_1b"/>
    <property type="match status" value="2"/>
</dbReference>
<dbReference type="PANTHER" id="PTHR43766:SF1">
    <property type="entry name" value="TRYPTOPHAN--TRNA LIGASE, MITOCHONDRIAL"/>
    <property type="match status" value="1"/>
</dbReference>
<dbReference type="InterPro" id="IPR001412">
    <property type="entry name" value="aa-tRNA-synth_I_CS"/>
</dbReference>
<evidence type="ECO:0000256" key="5">
    <source>
        <dbReference type="ARBA" id="ARBA00022840"/>
    </source>
</evidence>
<gene>
    <name evidence="9" type="ORF">SAMN05216600_10559</name>
</gene>
<dbReference type="Proteomes" id="UP000198512">
    <property type="component" value="Unassembled WGS sequence"/>
</dbReference>
<reference evidence="9 10" key="1">
    <citation type="submission" date="2016-10" db="EMBL/GenBank/DDBJ databases">
        <authorList>
            <person name="Varghese N."/>
            <person name="Submissions S."/>
        </authorList>
    </citation>
    <scope>NUCLEOTIDE SEQUENCE [LARGE SCALE GENOMIC DNA]</scope>
    <source>
        <strain evidence="9 10">CIP 109853</strain>
    </source>
</reference>
<dbReference type="InterPro" id="IPR002306">
    <property type="entry name" value="Trp-tRNA-ligase"/>
</dbReference>
<dbReference type="PRINTS" id="PR01039">
    <property type="entry name" value="TRNASYNTHTRP"/>
</dbReference>
<evidence type="ECO:0000256" key="4">
    <source>
        <dbReference type="ARBA" id="ARBA00022741"/>
    </source>
</evidence>
<evidence type="ECO:0000256" key="8">
    <source>
        <dbReference type="RuleBase" id="RU363036"/>
    </source>
</evidence>
<dbReference type="SUPFAM" id="SSF52374">
    <property type="entry name" value="Nucleotidylyl transferase"/>
    <property type="match status" value="1"/>
</dbReference>
<evidence type="ECO:0000256" key="1">
    <source>
        <dbReference type="ARBA" id="ARBA00005594"/>
    </source>
</evidence>
<dbReference type="EC" id="6.1.1.2" evidence="2"/>
<evidence type="ECO:0000256" key="7">
    <source>
        <dbReference type="ARBA" id="ARBA00023146"/>
    </source>
</evidence>
<keyword evidence="3 8" id="KW-0436">Ligase</keyword>
<dbReference type="EMBL" id="FOFP01000005">
    <property type="protein sequence ID" value="SEQ33050.1"/>
    <property type="molecule type" value="Genomic_DNA"/>
</dbReference>
<dbReference type="InterPro" id="IPR002305">
    <property type="entry name" value="aa-tRNA-synth_Ic"/>
</dbReference>
<comment type="caution">
    <text evidence="9">The sequence shown here is derived from an EMBL/GenBank/DDBJ whole genome shotgun (WGS) entry which is preliminary data.</text>
</comment>